<keyword evidence="3 5" id="KW-1133">Transmembrane helix</keyword>
<dbReference type="SMART" id="SM01417">
    <property type="entry name" value="Solute_trans_a"/>
    <property type="match status" value="1"/>
</dbReference>
<keyword evidence="7" id="KW-1185">Reference proteome</keyword>
<gene>
    <name evidence="6" type="ORF">DPMN_037992</name>
</gene>
<organism evidence="6 7">
    <name type="scientific">Dreissena polymorpha</name>
    <name type="common">Zebra mussel</name>
    <name type="synonym">Mytilus polymorpha</name>
    <dbReference type="NCBI Taxonomy" id="45954"/>
    <lineage>
        <taxon>Eukaryota</taxon>
        <taxon>Metazoa</taxon>
        <taxon>Spiralia</taxon>
        <taxon>Lophotrochozoa</taxon>
        <taxon>Mollusca</taxon>
        <taxon>Bivalvia</taxon>
        <taxon>Autobranchia</taxon>
        <taxon>Heteroconchia</taxon>
        <taxon>Euheterodonta</taxon>
        <taxon>Imparidentia</taxon>
        <taxon>Neoheterodontei</taxon>
        <taxon>Myida</taxon>
        <taxon>Dreissenoidea</taxon>
        <taxon>Dreissenidae</taxon>
        <taxon>Dreissena</taxon>
    </lineage>
</organism>
<feature type="transmembrane region" description="Helical" evidence="5">
    <location>
        <begin position="89"/>
        <end position="111"/>
    </location>
</feature>
<evidence type="ECO:0000256" key="2">
    <source>
        <dbReference type="ARBA" id="ARBA00022692"/>
    </source>
</evidence>
<comment type="caution">
    <text evidence="6">The sequence shown here is derived from an EMBL/GenBank/DDBJ whole genome shotgun (WGS) entry which is preliminary data.</text>
</comment>
<accession>A0A9D4RN99</accession>
<evidence type="ECO:0000313" key="6">
    <source>
        <dbReference type="EMBL" id="KAH3874739.1"/>
    </source>
</evidence>
<dbReference type="InterPro" id="IPR005178">
    <property type="entry name" value="Ostalpha/TMEM184C"/>
</dbReference>
<dbReference type="AlphaFoldDB" id="A0A9D4RN99"/>
<name>A0A9D4RN99_DREPO</name>
<sequence length="343" mass="38094">MTANCSNDYPDTSVLFSELRADFPRTVLMAVACALVLACLAIFLEELVFLHQVYHGNGVKVRKVATILGLYPVTIVMALMALMAPKISFLLDLFASCYLSVCFFTLVSLIIDTFGNEARMIEHFRGMTIQTSLPPCCCCCCCILRPRLLTEQSLFFFKLCALQVAVIRPVLSIIAAALWFDGIYKQDLTSPASAYLYITTITVISALFSMYGTIVICRATSPFLKSYRIGVKFFSLQLLLITSTIQSLVFNILATHGIPGCIASRGPAVRDNAFNHFALIVETFLLCLLARKGYRMDETILPGPTPREDLPGCDNEFGHAHWREDNYGAIENNTIEIESTKLN</sequence>
<evidence type="ECO:0000256" key="1">
    <source>
        <dbReference type="ARBA" id="ARBA00004141"/>
    </source>
</evidence>
<dbReference type="Pfam" id="PF03619">
    <property type="entry name" value="Solute_trans_a"/>
    <property type="match status" value="1"/>
</dbReference>
<dbReference type="Proteomes" id="UP000828390">
    <property type="component" value="Unassembled WGS sequence"/>
</dbReference>
<feature type="transmembrane region" description="Helical" evidence="5">
    <location>
        <begin position="64"/>
        <end position="83"/>
    </location>
</feature>
<feature type="transmembrane region" description="Helical" evidence="5">
    <location>
        <begin position="192"/>
        <end position="217"/>
    </location>
</feature>
<feature type="transmembrane region" description="Helical" evidence="5">
    <location>
        <begin position="273"/>
        <end position="290"/>
    </location>
</feature>
<keyword evidence="2 5" id="KW-0812">Transmembrane</keyword>
<evidence type="ECO:0000256" key="3">
    <source>
        <dbReference type="ARBA" id="ARBA00022989"/>
    </source>
</evidence>
<feature type="transmembrane region" description="Helical" evidence="5">
    <location>
        <begin position="26"/>
        <end position="44"/>
    </location>
</feature>
<proteinExistence type="predicted"/>
<feature type="transmembrane region" description="Helical" evidence="5">
    <location>
        <begin position="229"/>
        <end position="253"/>
    </location>
</feature>
<evidence type="ECO:0000256" key="5">
    <source>
        <dbReference type="SAM" id="Phobius"/>
    </source>
</evidence>
<reference evidence="6" key="1">
    <citation type="journal article" date="2019" name="bioRxiv">
        <title>The Genome of the Zebra Mussel, Dreissena polymorpha: A Resource for Invasive Species Research.</title>
        <authorList>
            <person name="McCartney M.A."/>
            <person name="Auch B."/>
            <person name="Kono T."/>
            <person name="Mallez S."/>
            <person name="Zhang Y."/>
            <person name="Obille A."/>
            <person name="Becker A."/>
            <person name="Abrahante J.E."/>
            <person name="Garbe J."/>
            <person name="Badalamenti J.P."/>
            <person name="Herman A."/>
            <person name="Mangelson H."/>
            <person name="Liachko I."/>
            <person name="Sullivan S."/>
            <person name="Sone E.D."/>
            <person name="Koren S."/>
            <person name="Silverstein K.A.T."/>
            <person name="Beckman K.B."/>
            <person name="Gohl D.M."/>
        </authorList>
    </citation>
    <scope>NUCLEOTIDE SEQUENCE</scope>
    <source>
        <strain evidence="6">Duluth1</strain>
        <tissue evidence="6">Whole animal</tissue>
    </source>
</reference>
<protein>
    <recommendedName>
        <fullName evidence="8">Organic solute transporter subunit alpha</fullName>
    </recommendedName>
</protein>
<evidence type="ECO:0000256" key="4">
    <source>
        <dbReference type="ARBA" id="ARBA00023136"/>
    </source>
</evidence>
<keyword evidence="4 5" id="KW-0472">Membrane</keyword>
<evidence type="ECO:0008006" key="8">
    <source>
        <dbReference type="Google" id="ProtNLM"/>
    </source>
</evidence>
<reference evidence="6" key="2">
    <citation type="submission" date="2020-11" db="EMBL/GenBank/DDBJ databases">
        <authorList>
            <person name="McCartney M.A."/>
            <person name="Auch B."/>
            <person name="Kono T."/>
            <person name="Mallez S."/>
            <person name="Becker A."/>
            <person name="Gohl D.M."/>
            <person name="Silverstein K.A.T."/>
            <person name="Koren S."/>
            <person name="Bechman K.B."/>
            <person name="Herman A."/>
            <person name="Abrahante J.E."/>
            <person name="Garbe J."/>
        </authorList>
    </citation>
    <scope>NUCLEOTIDE SEQUENCE</scope>
    <source>
        <strain evidence="6">Duluth1</strain>
        <tissue evidence="6">Whole animal</tissue>
    </source>
</reference>
<feature type="transmembrane region" description="Helical" evidence="5">
    <location>
        <begin position="155"/>
        <end position="180"/>
    </location>
</feature>
<dbReference type="EMBL" id="JAIWYP010000002">
    <property type="protein sequence ID" value="KAH3874739.1"/>
    <property type="molecule type" value="Genomic_DNA"/>
</dbReference>
<dbReference type="GO" id="GO:0016020">
    <property type="term" value="C:membrane"/>
    <property type="evidence" value="ECO:0007669"/>
    <property type="project" value="UniProtKB-SubCell"/>
</dbReference>
<dbReference type="PANTHER" id="PTHR23423">
    <property type="entry name" value="ORGANIC SOLUTE TRANSPORTER-RELATED"/>
    <property type="match status" value="1"/>
</dbReference>
<evidence type="ECO:0000313" key="7">
    <source>
        <dbReference type="Proteomes" id="UP000828390"/>
    </source>
</evidence>
<comment type="subcellular location">
    <subcellularLocation>
        <location evidence="1">Membrane</location>
        <topology evidence="1">Multi-pass membrane protein</topology>
    </subcellularLocation>
</comment>